<feature type="region of interest" description="Disordered" evidence="1">
    <location>
        <begin position="264"/>
        <end position="290"/>
    </location>
</feature>
<dbReference type="GO" id="GO:0016787">
    <property type="term" value="F:hydrolase activity"/>
    <property type="evidence" value="ECO:0007669"/>
    <property type="project" value="UniProtKB-KW"/>
</dbReference>
<dbReference type="Pfam" id="PF08282">
    <property type="entry name" value="Hydrolase_3"/>
    <property type="match status" value="1"/>
</dbReference>
<dbReference type="PANTHER" id="PTHR10000:SF8">
    <property type="entry name" value="HAD SUPERFAMILY HYDROLASE-LIKE, TYPE 3"/>
    <property type="match status" value="1"/>
</dbReference>
<keyword evidence="2" id="KW-0378">Hydrolase</keyword>
<accession>A0ABV1DEY7</accession>
<dbReference type="SUPFAM" id="SSF56784">
    <property type="entry name" value="HAD-like"/>
    <property type="match status" value="1"/>
</dbReference>
<evidence type="ECO:0000313" key="2">
    <source>
        <dbReference type="EMBL" id="MEQ2428262.1"/>
    </source>
</evidence>
<gene>
    <name evidence="2" type="ORF">WMQ36_25205</name>
</gene>
<protein>
    <submittedName>
        <fullName evidence="2">HAD hydrolase family protein</fullName>
    </submittedName>
</protein>
<proteinExistence type="predicted"/>
<reference evidence="2 3" key="1">
    <citation type="submission" date="2024-03" db="EMBL/GenBank/DDBJ databases">
        <title>Human intestinal bacterial collection.</title>
        <authorList>
            <person name="Pauvert C."/>
            <person name="Hitch T.C.A."/>
            <person name="Clavel T."/>
        </authorList>
    </citation>
    <scope>NUCLEOTIDE SEQUENCE [LARGE SCALE GENOMIC DNA]</scope>
    <source>
        <strain evidence="2 3">CLA-SR-H021</strain>
    </source>
</reference>
<sequence length="290" mass="33073">PISGIQVVICTGRNLASIQPDVKALTVDGIIAGGGCLILEEGRVRKNLFFQYEEIKEMIHVLVRKEVPIALESQQGIFMNKAASLWFRKDFERKLEGLEPWERQRRREENGIRYEDNMAWYRPGHDAIHKVCIWSPMDEREEMEGMASRAGTIVQQGGLDGRWYLEVLPPGCTKGEAIREWCRMKAVSPSDTISFGDGRNDIEMILSTGIGVAMADGDSELRKRADAVCGTAMEDGIYRELVRRGIISVEPYGVENRAGMRRGAGMERRADMEKQYQRRTQYQENLRREK</sequence>
<evidence type="ECO:0000313" key="3">
    <source>
        <dbReference type="Proteomes" id="UP001454086"/>
    </source>
</evidence>
<name>A0ABV1DEY7_9FIRM</name>
<dbReference type="EMBL" id="JBBMFM010000164">
    <property type="protein sequence ID" value="MEQ2428262.1"/>
    <property type="molecule type" value="Genomic_DNA"/>
</dbReference>
<dbReference type="Gene3D" id="3.30.1240.10">
    <property type="match status" value="1"/>
</dbReference>
<dbReference type="RefSeq" id="WP_349118684.1">
    <property type="nucleotide sequence ID" value="NZ_JBBMFM010000164.1"/>
</dbReference>
<dbReference type="InterPro" id="IPR023214">
    <property type="entry name" value="HAD_sf"/>
</dbReference>
<dbReference type="Gene3D" id="3.40.50.1000">
    <property type="entry name" value="HAD superfamily/HAD-like"/>
    <property type="match status" value="1"/>
</dbReference>
<organism evidence="2 3">
    <name type="scientific">Enterocloster hominis</name>
    <name type="common">ex Hitch et al. 2024</name>
    <dbReference type="NCBI Taxonomy" id="1917870"/>
    <lineage>
        <taxon>Bacteria</taxon>
        <taxon>Bacillati</taxon>
        <taxon>Bacillota</taxon>
        <taxon>Clostridia</taxon>
        <taxon>Lachnospirales</taxon>
        <taxon>Lachnospiraceae</taxon>
        <taxon>Enterocloster</taxon>
    </lineage>
</organism>
<comment type="caution">
    <text evidence="2">The sequence shown here is derived from an EMBL/GenBank/DDBJ whole genome shotgun (WGS) entry which is preliminary data.</text>
</comment>
<dbReference type="PANTHER" id="PTHR10000">
    <property type="entry name" value="PHOSPHOSERINE PHOSPHATASE"/>
    <property type="match status" value="1"/>
</dbReference>
<feature type="compositionally biased region" description="Basic and acidic residues" evidence="1">
    <location>
        <begin position="264"/>
        <end position="276"/>
    </location>
</feature>
<feature type="non-terminal residue" evidence="2">
    <location>
        <position position="1"/>
    </location>
</feature>
<dbReference type="InterPro" id="IPR036412">
    <property type="entry name" value="HAD-like_sf"/>
</dbReference>
<evidence type="ECO:0000256" key="1">
    <source>
        <dbReference type="SAM" id="MobiDB-lite"/>
    </source>
</evidence>
<keyword evidence="3" id="KW-1185">Reference proteome</keyword>
<dbReference type="Proteomes" id="UP001454086">
    <property type="component" value="Unassembled WGS sequence"/>
</dbReference>